<name>A0A0C4ESU1_PUCT1</name>
<reference evidence="1" key="1">
    <citation type="submission" date="2009-11" db="EMBL/GenBank/DDBJ databases">
        <authorList>
            <consortium name="The Broad Institute Genome Sequencing Platform"/>
            <person name="Ward D."/>
            <person name="Feldgarden M."/>
            <person name="Earl A."/>
            <person name="Young S.K."/>
            <person name="Zeng Q."/>
            <person name="Koehrsen M."/>
            <person name="Alvarado L."/>
            <person name="Berlin A."/>
            <person name="Bochicchio J."/>
            <person name="Borenstein D."/>
            <person name="Chapman S.B."/>
            <person name="Chen Z."/>
            <person name="Engels R."/>
            <person name="Freedman E."/>
            <person name="Gellesch M."/>
            <person name="Goldberg J."/>
            <person name="Griggs A."/>
            <person name="Gujja S."/>
            <person name="Heilman E."/>
            <person name="Heiman D."/>
            <person name="Hepburn T."/>
            <person name="Howarth C."/>
            <person name="Jen D."/>
            <person name="Larson L."/>
            <person name="Lewis B."/>
            <person name="Mehta T."/>
            <person name="Park D."/>
            <person name="Pearson M."/>
            <person name="Roberts A."/>
            <person name="Saif S."/>
            <person name="Shea T."/>
            <person name="Shenoy N."/>
            <person name="Sisk P."/>
            <person name="Stolte C."/>
            <person name="Sykes S."/>
            <person name="Thomson T."/>
            <person name="Walk T."/>
            <person name="White J."/>
            <person name="Yandava C."/>
            <person name="Izard J."/>
            <person name="Baranova O.V."/>
            <person name="Blanton J.M."/>
            <person name="Tanner A.C."/>
            <person name="Dewhirst F.E."/>
            <person name="Haas B."/>
            <person name="Nusbaum C."/>
            <person name="Birren B."/>
        </authorList>
    </citation>
    <scope>NUCLEOTIDE SEQUENCE [LARGE SCALE GENOMIC DNA]</scope>
    <source>
        <strain evidence="1">1-1 BBBD Race 1</strain>
    </source>
</reference>
<proteinExistence type="predicted"/>
<reference evidence="2" key="4">
    <citation type="submission" date="2025-05" db="UniProtKB">
        <authorList>
            <consortium name="EnsemblFungi"/>
        </authorList>
    </citation>
    <scope>IDENTIFICATION</scope>
    <source>
        <strain evidence="2">isolate 1-1 / race 1 (BBBD)</strain>
    </source>
</reference>
<gene>
    <name evidence="1" type="ORF">PTTG_03870</name>
</gene>
<protein>
    <submittedName>
        <fullName evidence="1 2">Uncharacterized protein</fullName>
    </submittedName>
</protein>
<dbReference type="Proteomes" id="UP000005240">
    <property type="component" value="Unassembled WGS sequence"/>
</dbReference>
<dbReference type="VEuPathDB" id="FungiDB:PTTG_03870"/>
<organism evidence="1">
    <name type="scientific">Puccinia triticina (isolate 1-1 / race 1 (BBBD))</name>
    <name type="common">Brown leaf rust fungus</name>
    <dbReference type="NCBI Taxonomy" id="630390"/>
    <lineage>
        <taxon>Eukaryota</taxon>
        <taxon>Fungi</taxon>
        <taxon>Dikarya</taxon>
        <taxon>Basidiomycota</taxon>
        <taxon>Pucciniomycotina</taxon>
        <taxon>Pucciniomycetes</taxon>
        <taxon>Pucciniales</taxon>
        <taxon>Pucciniaceae</taxon>
        <taxon>Puccinia</taxon>
    </lineage>
</organism>
<evidence type="ECO:0000313" key="2">
    <source>
        <dbReference type="EnsemblFungi" id="PTTG_03870-t43_1-p1"/>
    </source>
</evidence>
<dbReference type="EnsemblFungi" id="PTTG_03870-t43_1">
    <property type="protein sequence ID" value="PTTG_03870-t43_1-p1"/>
    <property type="gene ID" value="PTTG_03870"/>
</dbReference>
<sequence length="81" mass="8452">MEMLSSLAATRDDKFIPEIPEFDEASFLEACGAIAEGGSAKAEGTITPTDAESTIALTDPGMANPQTNLEVAVLDAPPERN</sequence>
<evidence type="ECO:0000313" key="3">
    <source>
        <dbReference type="Proteomes" id="UP000005240"/>
    </source>
</evidence>
<accession>A0A0C4ESU1</accession>
<evidence type="ECO:0000313" key="1">
    <source>
        <dbReference type="EMBL" id="OAV85312.1"/>
    </source>
</evidence>
<reference evidence="2 3" key="3">
    <citation type="journal article" date="2017" name="G3 (Bethesda)">
        <title>Comparative analysis highlights variable genome content of wheat rusts and divergence of the mating loci.</title>
        <authorList>
            <person name="Cuomo C.A."/>
            <person name="Bakkeren G."/>
            <person name="Khalil H.B."/>
            <person name="Panwar V."/>
            <person name="Joly D."/>
            <person name="Linning R."/>
            <person name="Sakthikumar S."/>
            <person name="Song X."/>
            <person name="Adiconis X."/>
            <person name="Fan L."/>
            <person name="Goldberg J.M."/>
            <person name="Levin J.Z."/>
            <person name="Young S."/>
            <person name="Zeng Q."/>
            <person name="Anikster Y."/>
            <person name="Bruce M."/>
            <person name="Wang M."/>
            <person name="Yin C."/>
            <person name="McCallum B."/>
            <person name="Szabo L.J."/>
            <person name="Hulbert S."/>
            <person name="Chen X."/>
            <person name="Fellers J.P."/>
        </authorList>
    </citation>
    <scope>NUCLEOTIDE SEQUENCE</scope>
    <source>
        <strain evidence="3">Isolate 1-1 / race 1 (BBBD)</strain>
        <strain evidence="2">isolate 1-1 / race 1 (BBBD)</strain>
    </source>
</reference>
<reference evidence="1" key="2">
    <citation type="submission" date="2016-05" db="EMBL/GenBank/DDBJ databases">
        <title>Comparative analysis highlights variable genome content of wheat rusts and divergence of the mating loci.</title>
        <authorList>
            <person name="Cuomo C.A."/>
            <person name="Bakkeren G."/>
            <person name="Szabo L."/>
            <person name="Khalil H."/>
            <person name="Joly D."/>
            <person name="Goldberg J."/>
            <person name="Young S."/>
            <person name="Zeng Q."/>
            <person name="Fellers J."/>
        </authorList>
    </citation>
    <scope>NUCLEOTIDE SEQUENCE [LARGE SCALE GENOMIC DNA]</scope>
    <source>
        <strain evidence="1">1-1 BBBD Race 1</strain>
    </source>
</reference>
<keyword evidence="3" id="KW-1185">Reference proteome</keyword>
<dbReference type="EMBL" id="ADAS02005105">
    <property type="protein sequence ID" value="OAV85312.1"/>
    <property type="molecule type" value="Genomic_DNA"/>
</dbReference>
<dbReference type="AlphaFoldDB" id="A0A0C4ESU1"/>